<gene>
    <name evidence="5" type="ORF">K9W45_13575</name>
</gene>
<keyword evidence="1" id="KW-0805">Transcription regulation</keyword>
<dbReference type="AlphaFoldDB" id="A0A9Y1BL45"/>
<dbReference type="PROSITE" id="PS50987">
    <property type="entry name" value="HTH_ARSR_2"/>
    <property type="match status" value="1"/>
</dbReference>
<dbReference type="EMBL" id="CP084166">
    <property type="protein sequence ID" value="UJG40851.1"/>
    <property type="molecule type" value="Genomic_DNA"/>
</dbReference>
<dbReference type="SMART" id="SM00418">
    <property type="entry name" value="HTH_ARSR"/>
    <property type="match status" value="1"/>
</dbReference>
<evidence type="ECO:0000256" key="3">
    <source>
        <dbReference type="ARBA" id="ARBA00023163"/>
    </source>
</evidence>
<dbReference type="PROSITE" id="PS00846">
    <property type="entry name" value="HTH_ARSR_1"/>
    <property type="match status" value="1"/>
</dbReference>
<dbReference type="InterPro" id="IPR018334">
    <property type="entry name" value="ArsR_HTH"/>
</dbReference>
<keyword evidence="3" id="KW-0804">Transcription</keyword>
<organism evidence="5">
    <name type="scientific">Candidatus Heimdallarchaeum aukensis</name>
    <dbReference type="NCBI Taxonomy" id="2876573"/>
    <lineage>
        <taxon>Archaea</taxon>
        <taxon>Promethearchaeati</taxon>
        <taxon>Candidatus Heimdallarchaeota</taxon>
        <taxon>Candidatus Heimdallarchaeia (ex Rinke et al. 2021) (nom. nud.)</taxon>
        <taxon>Candidatus Heimdallarchaeales</taxon>
        <taxon>Candidatus Heimdallarchaeaceae</taxon>
        <taxon>Candidatus Heimdallarchaeum</taxon>
    </lineage>
</organism>
<dbReference type="InterPro" id="IPR036388">
    <property type="entry name" value="WH-like_DNA-bd_sf"/>
</dbReference>
<dbReference type="GO" id="GO:0003677">
    <property type="term" value="F:DNA binding"/>
    <property type="evidence" value="ECO:0007669"/>
    <property type="project" value="UniProtKB-KW"/>
</dbReference>
<protein>
    <submittedName>
        <fullName evidence="5">Metalloregulator ArsR/SmtB family transcription factor</fullName>
    </submittedName>
</protein>
<dbReference type="InterPro" id="IPR001845">
    <property type="entry name" value="HTH_ArsR_DNA-bd_dom"/>
</dbReference>
<keyword evidence="2" id="KW-0238">DNA-binding</keyword>
<dbReference type="InterPro" id="IPR011991">
    <property type="entry name" value="ArsR-like_HTH"/>
</dbReference>
<dbReference type="PANTHER" id="PTHR43132">
    <property type="entry name" value="ARSENICAL RESISTANCE OPERON REPRESSOR ARSR-RELATED"/>
    <property type="match status" value="1"/>
</dbReference>
<dbReference type="Gene3D" id="1.10.10.10">
    <property type="entry name" value="Winged helix-like DNA-binding domain superfamily/Winged helix DNA-binding domain"/>
    <property type="match status" value="1"/>
</dbReference>
<evidence type="ECO:0000256" key="1">
    <source>
        <dbReference type="ARBA" id="ARBA00023015"/>
    </source>
</evidence>
<dbReference type="InterPro" id="IPR036390">
    <property type="entry name" value="WH_DNA-bd_sf"/>
</dbReference>
<dbReference type="CDD" id="cd00090">
    <property type="entry name" value="HTH_ARSR"/>
    <property type="match status" value="1"/>
</dbReference>
<dbReference type="NCBIfam" id="NF033788">
    <property type="entry name" value="HTH_metalloreg"/>
    <property type="match status" value="1"/>
</dbReference>
<feature type="domain" description="HTH arsR-type" evidence="4">
    <location>
        <begin position="25"/>
        <end position="120"/>
    </location>
</feature>
<dbReference type="PANTHER" id="PTHR43132:SF6">
    <property type="entry name" value="HTH-TYPE TRANSCRIPTIONAL REPRESSOR CZRA"/>
    <property type="match status" value="1"/>
</dbReference>
<dbReference type="GO" id="GO:0003700">
    <property type="term" value="F:DNA-binding transcription factor activity"/>
    <property type="evidence" value="ECO:0007669"/>
    <property type="project" value="InterPro"/>
</dbReference>
<proteinExistence type="predicted"/>
<dbReference type="PRINTS" id="PR00778">
    <property type="entry name" value="HTHARSR"/>
</dbReference>
<sequence>MNETPICEIESVNQEAIEYVTKQLCSDEEIYRFTELFKVLSTPSRLKILFALQHHELCVCDLAIVLNTTTSAVSHQLRILRQNDLVKFRKDGKNVYYSLVNKSFVESILNNHEWFGLEHSFCTGE</sequence>
<evidence type="ECO:0000313" key="5">
    <source>
        <dbReference type="EMBL" id="UJG40851.1"/>
    </source>
</evidence>
<name>A0A9Y1BL45_9ARCH</name>
<dbReference type="SUPFAM" id="SSF46785">
    <property type="entry name" value="Winged helix' DNA-binding domain"/>
    <property type="match status" value="1"/>
</dbReference>
<dbReference type="Proteomes" id="UP001201020">
    <property type="component" value="Chromosome"/>
</dbReference>
<reference evidence="5" key="1">
    <citation type="journal article" date="2022" name="Nat. Microbiol.">
        <title>Unique mobile elements and scalable gene flow at the prokaryote-eukaryote boundary revealed by circularized Asgard archaea genomes.</title>
        <authorList>
            <person name="Wu F."/>
            <person name="Speth D.R."/>
            <person name="Philosof A."/>
            <person name="Cremiere A."/>
            <person name="Narayanan A."/>
            <person name="Barco R.A."/>
            <person name="Connon S.A."/>
            <person name="Amend J.P."/>
            <person name="Antoshechkin I.A."/>
            <person name="Orphan V.J."/>
        </authorList>
    </citation>
    <scope>NUCLEOTIDE SEQUENCE</scope>
    <source>
        <strain evidence="5">PM71</strain>
    </source>
</reference>
<evidence type="ECO:0000256" key="2">
    <source>
        <dbReference type="ARBA" id="ARBA00023125"/>
    </source>
</evidence>
<dbReference type="InterPro" id="IPR051011">
    <property type="entry name" value="Metal_resp_trans_reg"/>
</dbReference>
<accession>A0A9Y1BL45</accession>
<evidence type="ECO:0000259" key="4">
    <source>
        <dbReference type="PROSITE" id="PS50987"/>
    </source>
</evidence>
<dbReference type="Pfam" id="PF01022">
    <property type="entry name" value="HTH_5"/>
    <property type="match status" value="1"/>
</dbReference>